<evidence type="ECO:0000256" key="6">
    <source>
        <dbReference type="ARBA" id="ARBA00022989"/>
    </source>
</evidence>
<dbReference type="InterPro" id="IPR027417">
    <property type="entry name" value="P-loop_NTPase"/>
</dbReference>
<keyword evidence="12" id="KW-1185">Reference proteome</keyword>
<evidence type="ECO:0000256" key="8">
    <source>
        <dbReference type="SAM" id="MobiDB-lite"/>
    </source>
</evidence>
<dbReference type="InterPro" id="IPR003439">
    <property type="entry name" value="ABC_transporter-like_ATP-bd"/>
</dbReference>
<feature type="transmembrane region" description="Helical" evidence="9">
    <location>
        <begin position="372"/>
        <end position="396"/>
    </location>
</feature>
<name>A0ABR2WIB7_9FUNG</name>
<protein>
    <recommendedName>
        <fullName evidence="10">ABC transporter domain-containing protein</fullName>
    </recommendedName>
</protein>
<proteinExistence type="predicted"/>
<feature type="transmembrane region" description="Helical" evidence="9">
    <location>
        <begin position="451"/>
        <end position="475"/>
    </location>
</feature>
<feature type="domain" description="ABC transporter" evidence="10">
    <location>
        <begin position="46"/>
        <end position="287"/>
    </location>
</feature>
<keyword evidence="7 9" id="KW-0472">Membrane</keyword>
<keyword evidence="2" id="KW-0813">Transport</keyword>
<dbReference type="InterPro" id="IPR043926">
    <property type="entry name" value="ABCG_dom"/>
</dbReference>
<comment type="caution">
    <text evidence="11">The sequence shown here is derived from an EMBL/GenBank/DDBJ whole genome shotgun (WGS) entry which is preliminary data.</text>
</comment>
<dbReference type="InterPro" id="IPR003593">
    <property type="entry name" value="AAA+_ATPase"/>
</dbReference>
<evidence type="ECO:0000313" key="11">
    <source>
        <dbReference type="EMBL" id="KAK9761248.1"/>
    </source>
</evidence>
<evidence type="ECO:0000256" key="5">
    <source>
        <dbReference type="ARBA" id="ARBA00022840"/>
    </source>
</evidence>
<feature type="transmembrane region" description="Helical" evidence="9">
    <location>
        <begin position="408"/>
        <end position="430"/>
    </location>
</feature>
<evidence type="ECO:0000256" key="3">
    <source>
        <dbReference type="ARBA" id="ARBA00022692"/>
    </source>
</evidence>
<keyword evidence="4" id="KW-0547">Nucleotide-binding</keyword>
<evidence type="ECO:0000256" key="7">
    <source>
        <dbReference type="ARBA" id="ARBA00023136"/>
    </source>
</evidence>
<sequence length="634" mass="71588">MDIASSSDSNSDMEEDTFNRKSDMEENICNSKVDTTSSSGLVWRNLTYKVLARYRKKTKWKSLLKNVSGEVRPSEMVAIMGSGKTTLLNVLAARVSTGKLSGSILLNDSKRNPKNYKKNTGYVEQDDSLYPKLSVRETIDYAAQMRLPSKEYDQAAKKERVEEIIQLLQLHDCADRFVGYPTWGGISGEERRRTSIGVEMVADPKVLFLDEPTSKLDSNSAFSVCKAVRNFARSNGRCVLMTLHQPNNKILDLFDKIILLANGEMVFCGTKNETIDYFASFDYPCPQHTNLADHFLDLTTTELYRMNTLVENYRLTSQATATVKEMKNEDSLSEESTIETMVSVENQSWNLSWPMEFSLLLKRAAISIKRDIFSTIVQFVACVFFGLLIGSVFINLGYSQSSIQNRVGLFTLLPISQTLNTVMPLIGAFAPQRKIMIRERMAGSYRVSSFFLAKLISEIPLLFISTIIFNTIVYFLVHLRYDMSKYFLYMAANLFQVLAALGFGLTIGSGVEAVRRGHVIAAVIITTLILFGGGVLNNHDIPSVFIWIRYISFIGYLTQAFSVNEFTGLQFSCLEEGAEAAVCFHTGEQALRRYGLDMFTIWECNLINLSLAIGFFYIAYIFLQQMSKPRSIWI</sequence>
<evidence type="ECO:0000256" key="1">
    <source>
        <dbReference type="ARBA" id="ARBA00004141"/>
    </source>
</evidence>
<evidence type="ECO:0000256" key="9">
    <source>
        <dbReference type="SAM" id="Phobius"/>
    </source>
</evidence>
<feature type="transmembrane region" description="Helical" evidence="9">
    <location>
        <begin position="519"/>
        <end position="536"/>
    </location>
</feature>
<reference evidence="11 12" key="1">
    <citation type="submission" date="2023-04" db="EMBL/GenBank/DDBJ databases">
        <title>Genome of Basidiobolus ranarum AG-B5.</title>
        <authorList>
            <person name="Stajich J.E."/>
            <person name="Carter-House D."/>
            <person name="Gryganskyi A."/>
        </authorList>
    </citation>
    <scope>NUCLEOTIDE SEQUENCE [LARGE SCALE GENOMIC DNA]</scope>
    <source>
        <strain evidence="11 12">AG-B5</strain>
    </source>
</reference>
<feature type="region of interest" description="Disordered" evidence="8">
    <location>
        <begin position="1"/>
        <end position="23"/>
    </location>
</feature>
<dbReference type="SMART" id="SM00382">
    <property type="entry name" value="AAA"/>
    <property type="match status" value="1"/>
</dbReference>
<feature type="transmembrane region" description="Helical" evidence="9">
    <location>
        <begin position="487"/>
        <end position="507"/>
    </location>
</feature>
<keyword evidence="3 9" id="KW-0812">Transmembrane</keyword>
<dbReference type="Pfam" id="PF01061">
    <property type="entry name" value="ABC2_membrane"/>
    <property type="match status" value="1"/>
</dbReference>
<dbReference type="Pfam" id="PF19055">
    <property type="entry name" value="ABC2_membrane_7"/>
    <property type="match status" value="1"/>
</dbReference>
<organism evidence="11 12">
    <name type="scientific">Basidiobolus ranarum</name>
    <dbReference type="NCBI Taxonomy" id="34480"/>
    <lineage>
        <taxon>Eukaryota</taxon>
        <taxon>Fungi</taxon>
        <taxon>Fungi incertae sedis</taxon>
        <taxon>Zoopagomycota</taxon>
        <taxon>Entomophthoromycotina</taxon>
        <taxon>Basidiobolomycetes</taxon>
        <taxon>Basidiobolales</taxon>
        <taxon>Basidiobolaceae</taxon>
        <taxon>Basidiobolus</taxon>
    </lineage>
</organism>
<evidence type="ECO:0000256" key="2">
    <source>
        <dbReference type="ARBA" id="ARBA00022448"/>
    </source>
</evidence>
<dbReference type="PROSITE" id="PS50893">
    <property type="entry name" value="ABC_TRANSPORTER_2"/>
    <property type="match status" value="1"/>
</dbReference>
<dbReference type="PANTHER" id="PTHR48041:SF122">
    <property type="entry name" value="ABC TRANSPORTER DOMAIN-CONTAINING PROTEIN"/>
    <property type="match status" value="1"/>
</dbReference>
<dbReference type="PANTHER" id="PTHR48041">
    <property type="entry name" value="ABC TRANSPORTER G FAMILY MEMBER 28"/>
    <property type="match status" value="1"/>
</dbReference>
<dbReference type="InterPro" id="IPR013525">
    <property type="entry name" value="ABC2_TM"/>
</dbReference>
<dbReference type="InterPro" id="IPR050352">
    <property type="entry name" value="ABCG_transporters"/>
</dbReference>
<dbReference type="Gene3D" id="3.40.50.300">
    <property type="entry name" value="P-loop containing nucleotide triphosphate hydrolases"/>
    <property type="match status" value="1"/>
</dbReference>
<dbReference type="SUPFAM" id="SSF52540">
    <property type="entry name" value="P-loop containing nucleoside triphosphate hydrolases"/>
    <property type="match status" value="1"/>
</dbReference>
<feature type="transmembrane region" description="Helical" evidence="9">
    <location>
        <begin position="606"/>
        <end position="623"/>
    </location>
</feature>
<gene>
    <name evidence="11" type="ORF">K7432_013979</name>
</gene>
<evidence type="ECO:0000256" key="4">
    <source>
        <dbReference type="ARBA" id="ARBA00022741"/>
    </source>
</evidence>
<feature type="compositionally biased region" description="Low complexity" evidence="8">
    <location>
        <begin position="1"/>
        <end position="10"/>
    </location>
</feature>
<comment type="subcellular location">
    <subcellularLocation>
        <location evidence="1">Membrane</location>
        <topology evidence="1">Multi-pass membrane protein</topology>
    </subcellularLocation>
</comment>
<accession>A0ABR2WIB7</accession>
<keyword evidence="6 9" id="KW-1133">Transmembrane helix</keyword>
<dbReference type="CDD" id="cd03213">
    <property type="entry name" value="ABCG_EPDR"/>
    <property type="match status" value="1"/>
</dbReference>
<evidence type="ECO:0000259" key="10">
    <source>
        <dbReference type="PROSITE" id="PS50893"/>
    </source>
</evidence>
<evidence type="ECO:0000313" key="12">
    <source>
        <dbReference type="Proteomes" id="UP001479436"/>
    </source>
</evidence>
<dbReference type="Proteomes" id="UP001479436">
    <property type="component" value="Unassembled WGS sequence"/>
</dbReference>
<keyword evidence="5" id="KW-0067">ATP-binding</keyword>
<dbReference type="EMBL" id="JASJQH010001477">
    <property type="protein sequence ID" value="KAK9761248.1"/>
    <property type="molecule type" value="Genomic_DNA"/>
</dbReference>
<dbReference type="Pfam" id="PF00005">
    <property type="entry name" value="ABC_tran"/>
    <property type="match status" value="1"/>
</dbReference>